<accession>A0A645F8U4</accession>
<dbReference type="EMBL" id="VSSQ01055870">
    <property type="protein sequence ID" value="MPN09749.1"/>
    <property type="molecule type" value="Genomic_DNA"/>
</dbReference>
<reference evidence="2" key="1">
    <citation type="submission" date="2019-08" db="EMBL/GenBank/DDBJ databases">
        <authorList>
            <person name="Kucharzyk K."/>
            <person name="Murdoch R.W."/>
            <person name="Higgins S."/>
            <person name="Loffler F."/>
        </authorList>
    </citation>
    <scope>NUCLEOTIDE SEQUENCE</scope>
</reference>
<proteinExistence type="predicted"/>
<protein>
    <recommendedName>
        <fullName evidence="1">Peptidase family U32 C-terminal domain-containing protein</fullName>
    </recommendedName>
</protein>
<dbReference type="Gene3D" id="2.40.30.10">
    <property type="entry name" value="Translation factors"/>
    <property type="match status" value="1"/>
</dbReference>
<evidence type="ECO:0000259" key="1">
    <source>
        <dbReference type="Pfam" id="PF16325"/>
    </source>
</evidence>
<feature type="domain" description="Peptidase family U32 C-terminal" evidence="1">
    <location>
        <begin position="2"/>
        <end position="62"/>
    </location>
</feature>
<evidence type="ECO:0000313" key="2">
    <source>
        <dbReference type="EMBL" id="MPN09749.1"/>
    </source>
</evidence>
<gene>
    <name evidence="2" type="ORF">SDC9_157041</name>
</gene>
<organism evidence="2">
    <name type="scientific">bioreactor metagenome</name>
    <dbReference type="NCBI Taxonomy" id="1076179"/>
    <lineage>
        <taxon>unclassified sequences</taxon>
        <taxon>metagenomes</taxon>
        <taxon>ecological metagenomes</taxon>
    </lineage>
</organism>
<dbReference type="InterPro" id="IPR032525">
    <property type="entry name" value="Peptidase_U32_C"/>
</dbReference>
<comment type="caution">
    <text evidence="2">The sequence shown here is derived from an EMBL/GenBank/DDBJ whole genome shotgun (WGS) entry which is preliminary data.</text>
</comment>
<sequence>MQRNKFEVGDTIEIIPQKGDSSEMTVTNMWDTDGIPMMSAPHPEQILKLKTDIPLKKYDMLRKASV</sequence>
<dbReference type="AlphaFoldDB" id="A0A645F8U4"/>
<name>A0A645F8U4_9ZZZZ</name>
<dbReference type="Pfam" id="PF16325">
    <property type="entry name" value="Peptidase_U32_C"/>
    <property type="match status" value="1"/>
</dbReference>